<proteinExistence type="predicted"/>
<dbReference type="RefSeq" id="WP_261516483.1">
    <property type="nucleotide sequence ID" value="NZ_JAODNV010000016.1"/>
</dbReference>
<dbReference type="Proteomes" id="UP001149009">
    <property type="component" value="Unassembled WGS sequence"/>
</dbReference>
<name>A0A9X2XA32_9HYPH</name>
<dbReference type="EMBL" id="JAODNV010000016">
    <property type="protein sequence ID" value="MCT8991558.1"/>
    <property type="molecule type" value="Genomic_DNA"/>
</dbReference>
<comment type="caution">
    <text evidence="1">The sequence shown here is derived from an EMBL/GenBank/DDBJ whole genome shotgun (WGS) entry which is preliminary data.</text>
</comment>
<gene>
    <name evidence="1" type="ORF">NYR54_14855</name>
</gene>
<reference evidence="1" key="1">
    <citation type="submission" date="2022-08" db="EMBL/GenBank/DDBJ databases">
        <title>Chelativorans sichuanense sp. nov., a paraffin oil-degrading bacterium isolated from a mixture of oil-based drill cuttings and paddy soil.</title>
        <authorList>
            <person name="Yu J."/>
            <person name="Liu H."/>
            <person name="Chen Q."/>
        </authorList>
    </citation>
    <scope>NUCLEOTIDE SEQUENCE</scope>
    <source>
        <strain evidence="1">SCAU 2101</strain>
    </source>
</reference>
<evidence type="ECO:0000313" key="2">
    <source>
        <dbReference type="Proteomes" id="UP001149009"/>
    </source>
</evidence>
<protein>
    <submittedName>
        <fullName evidence="1">Uncharacterized protein</fullName>
    </submittedName>
</protein>
<dbReference type="AlphaFoldDB" id="A0A9X2XA32"/>
<organism evidence="1 2">
    <name type="scientific">Chelativorans petroleitrophicus</name>
    <dbReference type="NCBI Taxonomy" id="2975484"/>
    <lineage>
        <taxon>Bacteria</taxon>
        <taxon>Pseudomonadati</taxon>
        <taxon>Pseudomonadota</taxon>
        <taxon>Alphaproteobacteria</taxon>
        <taxon>Hyphomicrobiales</taxon>
        <taxon>Phyllobacteriaceae</taxon>
        <taxon>Chelativorans</taxon>
    </lineage>
</organism>
<sequence>MTKNRRTCLGLKMNDKIALSFILCHPSKMADFSDRKPADGTSCPFARRESTAFFRAFLGRRMKFRVNMPEAGHAAEHQRSESGRLARKLVRQIGKSIVAIGRAFEKRLRRITPNALPKISFGLFSQPGSLRLRWSLRRGTARLGAPDSICGSAGPMEVQTVLPNMAIRHATHDGVCSAWLNLMAALPRIGSSAEAPDVQGDGFENRFPSAYHRRGGVNEMT</sequence>
<accession>A0A9X2XA32</accession>
<keyword evidence="2" id="KW-1185">Reference proteome</keyword>
<evidence type="ECO:0000313" key="1">
    <source>
        <dbReference type="EMBL" id="MCT8991558.1"/>
    </source>
</evidence>